<keyword evidence="2" id="KW-1185">Reference proteome</keyword>
<dbReference type="EMBL" id="OV696696">
    <property type="protein sequence ID" value="CAH1240837.1"/>
    <property type="molecule type" value="Genomic_DNA"/>
</dbReference>
<sequence length="176" mass="20361">MGRDYVVKNNYKKDYTFRRKMLEAVHRRRESCGDQVLPKPDLPPNIAPIPRQDKQIAIAQYQTRFGIVHTGNTHLFSLTGPKVAILQVTSEKTTVHDRAAPVKTHICWAMKTCGGEAARIRGAMDNKVYTYVLTLNGFNVEWRSMKMTVRPSFNRDKSYDDLYEALYCKRSLAKFW</sequence>
<accession>A0A8J9YQ28</accession>
<evidence type="ECO:0000313" key="1">
    <source>
        <dbReference type="EMBL" id="CAH1240837.1"/>
    </source>
</evidence>
<proteinExistence type="predicted"/>
<protein>
    <submittedName>
        <fullName evidence="1">Hypp6112 protein</fullName>
    </submittedName>
</protein>
<name>A0A8J9YQ28_BRALA</name>
<dbReference type="Proteomes" id="UP000838412">
    <property type="component" value="Chromosome 11"/>
</dbReference>
<reference evidence="1" key="1">
    <citation type="submission" date="2022-01" db="EMBL/GenBank/DDBJ databases">
        <authorList>
            <person name="Braso-Vives M."/>
        </authorList>
    </citation>
    <scope>NUCLEOTIDE SEQUENCE</scope>
</reference>
<evidence type="ECO:0000313" key="2">
    <source>
        <dbReference type="Proteomes" id="UP000838412"/>
    </source>
</evidence>
<organism evidence="1 2">
    <name type="scientific">Branchiostoma lanceolatum</name>
    <name type="common">Common lancelet</name>
    <name type="synonym">Amphioxus lanceolatum</name>
    <dbReference type="NCBI Taxonomy" id="7740"/>
    <lineage>
        <taxon>Eukaryota</taxon>
        <taxon>Metazoa</taxon>
        <taxon>Chordata</taxon>
        <taxon>Cephalochordata</taxon>
        <taxon>Leptocardii</taxon>
        <taxon>Amphioxiformes</taxon>
        <taxon>Branchiostomatidae</taxon>
        <taxon>Branchiostoma</taxon>
    </lineage>
</organism>
<dbReference type="AlphaFoldDB" id="A0A8J9YQ28"/>
<gene>
    <name evidence="1" type="primary">Hypp6112</name>
    <name evidence="1" type="ORF">BLAG_LOCUS4654</name>
</gene>